<evidence type="ECO:0008006" key="6">
    <source>
        <dbReference type="Google" id="ProtNLM"/>
    </source>
</evidence>
<keyword evidence="1" id="KW-0812">Transmembrane</keyword>
<evidence type="ECO:0000313" key="5">
    <source>
        <dbReference type="Proteomes" id="UP000307706"/>
    </source>
</evidence>
<gene>
    <name evidence="3" type="ORF">CWB96_15370</name>
    <name evidence="2" type="ORF">CWB97_12810</name>
</gene>
<organism evidence="3 5">
    <name type="scientific">Pseudoalteromonas citrea</name>
    <dbReference type="NCBI Taxonomy" id="43655"/>
    <lineage>
        <taxon>Bacteria</taxon>
        <taxon>Pseudomonadati</taxon>
        <taxon>Pseudomonadota</taxon>
        <taxon>Gammaproteobacteria</taxon>
        <taxon>Alteromonadales</taxon>
        <taxon>Pseudoalteromonadaceae</taxon>
        <taxon>Pseudoalteromonas</taxon>
    </lineage>
</organism>
<keyword evidence="1" id="KW-0472">Membrane</keyword>
<evidence type="ECO:0000256" key="1">
    <source>
        <dbReference type="SAM" id="Phobius"/>
    </source>
</evidence>
<dbReference type="AlphaFoldDB" id="A0A5S3XLL2"/>
<accession>A0A5S3XLL2</accession>
<protein>
    <recommendedName>
        <fullName evidence="6">DoxX family protein</fullName>
    </recommendedName>
</protein>
<dbReference type="Pfam" id="PF13781">
    <property type="entry name" value="DoxX_3"/>
    <property type="match status" value="1"/>
</dbReference>
<dbReference type="OrthoDB" id="6199084at2"/>
<evidence type="ECO:0000313" key="3">
    <source>
        <dbReference type="EMBL" id="TMP56293.1"/>
    </source>
</evidence>
<dbReference type="Proteomes" id="UP000305730">
    <property type="component" value="Unassembled WGS sequence"/>
</dbReference>
<dbReference type="RefSeq" id="WP_138597328.1">
    <property type="nucleotide sequence ID" value="NZ_PNCK01000044.1"/>
</dbReference>
<feature type="transmembrane region" description="Helical" evidence="1">
    <location>
        <begin position="7"/>
        <end position="25"/>
    </location>
</feature>
<comment type="caution">
    <text evidence="3">The sequence shown here is derived from an EMBL/GenBank/DDBJ whole genome shotgun (WGS) entry which is preliminary data.</text>
</comment>
<proteinExistence type="predicted"/>
<evidence type="ECO:0000313" key="4">
    <source>
        <dbReference type="Proteomes" id="UP000305730"/>
    </source>
</evidence>
<dbReference type="EMBL" id="PNCK01000044">
    <property type="protein sequence ID" value="TMP42021.1"/>
    <property type="molecule type" value="Genomic_DNA"/>
</dbReference>
<reference evidence="3 5" key="1">
    <citation type="submission" date="2017-12" db="EMBL/GenBank/DDBJ databases">
        <authorList>
            <person name="Paulsen S."/>
            <person name="Gram L.K."/>
        </authorList>
    </citation>
    <scope>NUCLEOTIDE SEQUENCE [LARGE SCALE GENOMIC DNA]</scope>
    <source>
        <strain evidence="3 5">S2231</strain>
        <strain evidence="2">S2233</strain>
    </source>
</reference>
<reference evidence="3" key="3">
    <citation type="submission" date="2019-09" db="EMBL/GenBank/DDBJ databases">
        <title>Co-occurence of chitin degradation, pigmentation and bioactivity in marine Pseudoalteromonas.</title>
        <authorList>
            <person name="Sonnenschein E.C."/>
            <person name="Bech P.K."/>
        </authorList>
    </citation>
    <scope>NUCLEOTIDE SEQUENCE</scope>
    <source>
        <strain evidence="3">S2231</strain>
        <strain evidence="2 4">S2233</strain>
    </source>
</reference>
<sequence>MSTYMIARVMISFSWIYHGLFPKLFHVAPLEKAMTASIGLSEAASLWITRSAGVGEIVFGCCLFIFYKKCWLIYLNIIALFALLLFVTILYPIVLIEAFNPVTTNLSVIALSFVLLNELKDKK</sequence>
<keyword evidence="1" id="KW-1133">Transmembrane helix</keyword>
<feature type="transmembrane region" description="Helical" evidence="1">
    <location>
        <begin position="73"/>
        <end position="96"/>
    </location>
</feature>
<dbReference type="Proteomes" id="UP000307706">
    <property type="component" value="Unassembled WGS sequence"/>
</dbReference>
<evidence type="ECO:0000313" key="2">
    <source>
        <dbReference type="EMBL" id="TMP42021.1"/>
    </source>
</evidence>
<feature type="transmembrane region" description="Helical" evidence="1">
    <location>
        <begin position="45"/>
        <end position="66"/>
    </location>
</feature>
<name>A0A5S3XLL2_9GAMM</name>
<feature type="transmembrane region" description="Helical" evidence="1">
    <location>
        <begin position="102"/>
        <end position="119"/>
    </location>
</feature>
<dbReference type="EMBL" id="PNCL01000086">
    <property type="protein sequence ID" value="TMP56293.1"/>
    <property type="molecule type" value="Genomic_DNA"/>
</dbReference>
<dbReference type="InterPro" id="IPR025695">
    <property type="entry name" value="DoxX-like"/>
</dbReference>
<reference evidence="5" key="2">
    <citation type="submission" date="2019-06" db="EMBL/GenBank/DDBJ databases">
        <title>Co-occurence of chitin degradation, pigmentation and bioactivity in marine Pseudoalteromonas.</title>
        <authorList>
            <person name="Sonnenschein E.C."/>
            <person name="Bech P.K."/>
        </authorList>
    </citation>
    <scope>NUCLEOTIDE SEQUENCE [LARGE SCALE GENOMIC DNA]</scope>
    <source>
        <strain evidence="5">S2231</strain>
    </source>
</reference>
<keyword evidence="4" id="KW-1185">Reference proteome</keyword>